<comment type="caution">
    <text evidence="3">The sequence shown here is derived from an EMBL/GenBank/DDBJ whole genome shotgun (WGS) entry which is preliminary data.</text>
</comment>
<feature type="transmembrane region" description="Helical" evidence="2">
    <location>
        <begin position="53"/>
        <end position="74"/>
    </location>
</feature>
<feature type="transmembrane region" description="Helical" evidence="2">
    <location>
        <begin position="80"/>
        <end position="100"/>
    </location>
</feature>
<evidence type="ECO:0000313" key="4">
    <source>
        <dbReference type="Proteomes" id="UP000033393"/>
    </source>
</evidence>
<sequence length="226" mass="24440">MQKRARTLLVWLHVVTSVGWLSQAVALLALVLYGMKTSDVKAFEMARVLDHQVLAIMANTSAFTGMALSATTPWGWFRHWWVLAKFGITVSQLYIGIFILSDNLQAATEGRVTAWMPVGTGLMVGAIAFQTWLSVAKPWGRTPWADPKIKVPTASATTFVLALAIPAGDFAISLWTGRPMPFLMLITVVAYSIRRAAKGRSRSSGASGRGNAAGPVRRDAAAPSPR</sequence>
<feature type="compositionally biased region" description="Low complexity" evidence="1">
    <location>
        <begin position="202"/>
        <end position="214"/>
    </location>
</feature>
<dbReference type="Proteomes" id="UP000033393">
    <property type="component" value="Unassembled WGS sequence"/>
</dbReference>
<gene>
    <name evidence="3" type="ORF">UK23_28425</name>
</gene>
<keyword evidence="2" id="KW-1133">Transmembrane helix</keyword>
<evidence type="ECO:0008006" key="5">
    <source>
        <dbReference type="Google" id="ProtNLM"/>
    </source>
</evidence>
<name>A0A0F0GQ32_LENAE</name>
<feature type="transmembrane region" description="Helical" evidence="2">
    <location>
        <begin position="112"/>
        <end position="133"/>
    </location>
</feature>
<dbReference type="AlphaFoldDB" id="A0A0F0GQ32"/>
<accession>A0A0F0GQ32</accession>
<evidence type="ECO:0000313" key="3">
    <source>
        <dbReference type="EMBL" id="KJK44706.1"/>
    </source>
</evidence>
<feature type="region of interest" description="Disordered" evidence="1">
    <location>
        <begin position="200"/>
        <end position="226"/>
    </location>
</feature>
<protein>
    <recommendedName>
        <fullName evidence="5">Integral membrane protein</fullName>
    </recommendedName>
</protein>
<reference evidence="3 4" key="1">
    <citation type="submission" date="2015-02" db="EMBL/GenBank/DDBJ databases">
        <authorList>
            <person name="Ju K.-S."/>
            <person name="Doroghazi J.R."/>
            <person name="Metcalf W."/>
        </authorList>
    </citation>
    <scope>NUCLEOTIDE SEQUENCE [LARGE SCALE GENOMIC DNA]</scope>
    <source>
        <strain evidence="3 4">NRRL B-16140</strain>
    </source>
</reference>
<keyword evidence="2" id="KW-0812">Transmembrane</keyword>
<feature type="transmembrane region" description="Helical" evidence="2">
    <location>
        <begin position="12"/>
        <end position="33"/>
    </location>
</feature>
<dbReference type="STRING" id="68170.GCA_000974445_02868"/>
<keyword evidence="4" id="KW-1185">Reference proteome</keyword>
<evidence type="ECO:0000256" key="1">
    <source>
        <dbReference type="SAM" id="MobiDB-lite"/>
    </source>
</evidence>
<dbReference type="EMBL" id="JYJG01000238">
    <property type="protein sequence ID" value="KJK44706.1"/>
    <property type="molecule type" value="Genomic_DNA"/>
</dbReference>
<keyword evidence="2" id="KW-0472">Membrane</keyword>
<proteinExistence type="predicted"/>
<evidence type="ECO:0000256" key="2">
    <source>
        <dbReference type="SAM" id="Phobius"/>
    </source>
</evidence>
<dbReference type="RefSeq" id="WP_045314731.1">
    <property type="nucleotide sequence ID" value="NZ_JYJG01000238.1"/>
</dbReference>
<organism evidence="3 4">
    <name type="scientific">Lentzea aerocolonigenes</name>
    <name type="common">Lechevalieria aerocolonigenes</name>
    <name type="synonym">Saccharothrix aerocolonigenes</name>
    <dbReference type="NCBI Taxonomy" id="68170"/>
    <lineage>
        <taxon>Bacteria</taxon>
        <taxon>Bacillati</taxon>
        <taxon>Actinomycetota</taxon>
        <taxon>Actinomycetes</taxon>
        <taxon>Pseudonocardiales</taxon>
        <taxon>Pseudonocardiaceae</taxon>
        <taxon>Lentzea</taxon>
    </lineage>
</organism>